<evidence type="ECO:0000313" key="4">
    <source>
        <dbReference type="Proteomes" id="UP000198287"/>
    </source>
</evidence>
<evidence type="ECO:0000256" key="2">
    <source>
        <dbReference type="SAM" id="SignalP"/>
    </source>
</evidence>
<dbReference type="AlphaFoldDB" id="A0A226DRD8"/>
<keyword evidence="4" id="KW-1185">Reference proteome</keyword>
<accession>A0A226DRD8</accession>
<protein>
    <submittedName>
        <fullName evidence="3">Uncharacterized protein</fullName>
    </submittedName>
</protein>
<feature type="region of interest" description="Disordered" evidence="1">
    <location>
        <begin position="114"/>
        <end position="178"/>
    </location>
</feature>
<name>A0A226DRD8_FOLCA</name>
<feature type="chain" id="PRO_5012285206" evidence="2">
    <location>
        <begin position="16"/>
        <end position="270"/>
    </location>
</feature>
<organism evidence="3 4">
    <name type="scientific">Folsomia candida</name>
    <name type="common">Springtail</name>
    <dbReference type="NCBI Taxonomy" id="158441"/>
    <lineage>
        <taxon>Eukaryota</taxon>
        <taxon>Metazoa</taxon>
        <taxon>Ecdysozoa</taxon>
        <taxon>Arthropoda</taxon>
        <taxon>Hexapoda</taxon>
        <taxon>Collembola</taxon>
        <taxon>Entomobryomorpha</taxon>
        <taxon>Isotomoidea</taxon>
        <taxon>Isotomidae</taxon>
        <taxon>Proisotominae</taxon>
        <taxon>Folsomia</taxon>
    </lineage>
</organism>
<sequence length="270" mass="29721">MQILIFALILGTACGCNLEWGCQHCITSGCIYATQFDSDNICLSKSKLKQFQIQRVVRSTSQCQNVAQPTTTASPTFPTTTTGPPAKTTEATTTNTTPRHHTNFVYYPTTAAPTVPTVQEKLPPTGLPPPDYHHHQHSSTEVVRGGATNVPPTLPFEHGMERPSPATAPPSLPSEAPAPYNQKAVVHEKVKEASPDKTTTKNNANHDNDLVSCAESTANKIRRSFCRIAILSRKLPAFSRFKNMTNIMATKQQHCEYIIAKYKMCKIKKK</sequence>
<evidence type="ECO:0000313" key="3">
    <source>
        <dbReference type="EMBL" id="OXA47261.1"/>
    </source>
</evidence>
<gene>
    <name evidence="3" type="ORF">Fcan01_17788</name>
</gene>
<keyword evidence="2" id="KW-0732">Signal</keyword>
<feature type="signal peptide" evidence="2">
    <location>
        <begin position="1"/>
        <end position="15"/>
    </location>
</feature>
<dbReference type="EMBL" id="LNIX01000013">
    <property type="protein sequence ID" value="OXA47261.1"/>
    <property type="molecule type" value="Genomic_DNA"/>
</dbReference>
<feature type="region of interest" description="Disordered" evidence="1">
    <location>
        <begin position="67"/>
        <end position="101"/>
    </location>
</feature>
<proteinExistence type="predicted"/>
<reference evidence="3 4" key="1">
    <citation type="submission" date="2015-12" db="EMBL/GenBank/DDBJ databases">
        <title>The genome of Folsomia candida.</title>
        <authorList>
            <person name="Faddeeva A."/>
            <person name="Derks M.F."/>
            <person name="Anvar Y."/>
            <person name="Smit S."/>
            <person name="Van Straalen N."/>
            <person name="Roelofs D."/>
        </authorList>
    </citation>
    <scope>NUCLEOTIDE SEQUENCE [LARGE SCALE GENOMIC DNA]</scope>
    <source>
        <strain evidence="3 4">VU population</strain>
        <tissue evidence="3">Whole body</tissue>
    </source>
</reference>
<comment type="caution">
    <text evidence="3">The sequence shown here is derived from an EMBL/GenBank/DDBJ whole genome shotgun (WGS) entry which is preliminary data.</text>
</comment>
<evidence type="ECO:0000256" key="1">
    <source>
        <dbReference type="SAM" id="MobiDB-lite"/>
    </source>
</evidence>
<feature type="compositionally biased region" description="Low complexity" evidence="1">
    <location>
        <begin position="67"/>
        <end position="97"/>
    </location>
</feature>
<dbReference type="Proteomes" id="UP000198287">
    <property type="component" value="Unassembled WGS sequence"/>
</dbReference>